<dbReference type="EMBL" id="JAVBIB010000019">
    <property type="protein sequence ID" value="MDV2420194.1"/>
    <property type="molecule type" value="Genomic_DNA"/>
</dbReference>
<dbReference type="AlphaFoldDB" id="A0AAE4NNW6"/>
<proteinExistence type="predicted"/>
<dbReference type="Proteomes" id="UP001185706">
    <property type="component" value="Unassembled WGS sequence"/>
</dbReference>
<evidence type="ECO:0000313" key="2">
    <source>
        <dbReference type="Proteomes" id="UP001185706"/>
    </source>
</evidence>
<name>A0AAE4NNW6_9CORY</name>
<protein>
    <submittedName>
        <fullName evidence="1">Uncharacterized protein</fullName>
    </submittedName>
</protein>
<accession>A0AAE4NNW6</accession>
<reference evidence="1" key="1">
    <citation type="submission" date="2023-08" db="EMBL/GenBank/DDBJ databases">
        <title>Genomic characterization of the C. tuberculostearicum species complex, a ubiquitous member of the human skin microbiome.</title>
        <authorList>
            <person name="Ahmed N."/>
            <person name="Deming C."/>
            <person name="Conlan S."/>
            <person name="Segre J."/>
        </authorList>
    </citation>
    <scope>NUCLEOTIDE SEQUENCE</scope>
    <source>
        <strain evidence="1">CTNIH22</strain>
    </source>
</reference>
<organism evidence="1 2">
    <name type="scientific">Corynebacterium tuberculostearicum</name>
    <dbReference type="NCBI Taxonomy" id="38304"/>
    <lineage>
        <taxon>Bacteria</taxon>
        <taxon>Bacillati</taxon>
        <taxon>Actinomycetota</taxon>
        <taxon>Actinomycetes</taxon>
        <taxon>Mycobacteriales</taxon>
        <taxon>Corynebacteriaceae</taxon>
        <taxon>Corynebacterium</taxon>
    </lineage>
</organism>
<comment type="caution">
    <text evidence="1">The sequence shown here is derived from an EMBL/GenBank/DDBJ whole genome shotgun (WGS) entry which is preliminary data.</text>
</comment>
<dbReference type="RefSeq" id="WP_316993785.1">
    <property type="nucleotide sequence ID" value="NZ_JAVBIB010000019.1"/>
</dbReference>
<evidence type="ECO:0000313" key="1">
    <source>
        <dbReference type="EMBL" id="MDV2420194.1"/>
    </source>
</evidence>
<sequence>MPNPTREDIIEAHKALTNLLKLASSTSTASAIFNEQIVRDALPPKPQPTMAEVEWDDDEHYLAEAEHPDFGKVIMLGEGRTPGFIRTIRGKENDAFWGTAGPYNLTPTGKRYTLTEIQE</sequence>
<gene>
    <name evidence="1" type="ORF">RAE03_10510</name>
</gene>